<feature type="transmembrane region" description="Helical" evidence="1">
    <location>
        <begin position="135"/>
        <end position="153"/>
    </location>
</feature>
<feature type="transmembrane region" description="Helical" evidence="1">
    <location>
        <begin position="48"/>
        <end position="67"/>
    </location>
</feature>
<evidence type="ECO:0000256" key="1">
    <source>
        <dbReference type="SAM" id="Phobius"/>
    </source>
</evidence>
<evidence type="ECO:0000313" key="2">
    <source>
        <dbReference type="EMBL" id="KYC45704.1"/>
    </source>
</evidence>
<evidence type="ECO:0000313" key="4">
    <source>
        <dbReference type="EMBL" id="KYC50064.1"/>
    </source>
</evidence>
<accession>A0A150IM00</accession>
<evidence type="ECO:0008006" key="8">
    <source>
        <dbReference type="Google" id="ProtNLM"/>
    </source>
</evidence>
<feature type="transmembrane region" description="Helical" evidence="1">
    <location>
        <begin position="79"/>
        <end position="97"/>
    </location>
</feature>
<dbReference type="EMBL" id="LNJC01000020">
    <property type="protein sequence ID" value="KYC50064.1"/>
    <property type="molecule type" value="Genomic_DNA"/>
</dbReference>
<keyword evidence="1" id="KW-1133">Transmembrane helix</keyword>
<feature type="transmembrane region" description="Helical" evidence="1">
    <location>
        <begin position="173"/>
        <end position="190"/>
    </location>
</feature>
<name>A0A150IZH2_9EURY</name>
<keyword evidence="1" id="KW-0472">Membrane</keyword>
<dbReference type="Pfam" id="PF06197">
    <property type="entry name" value="DUF998"/>
    <property type="match status" value="1"/>
</dbReference>
<keyword evidence="1" id="KW-0812">Transmembrane</keyword>
<dbReference type="InterPro" id="IPR009339">
    <property type="entry name" value="DUF998"/>
</dbReference>
<organism evidence="4 7">
    <name type="scientific">Candidatus Methanofastidiosum methylothiophilum</name>
    <dbReference type="NCBI Taxonomy" id="1705564"/>
    <lineage>
        <taxon>Archaea</taxon>
        <taxon>Methanobacteriati</taxon>
        <taxon>Methanobacteriota</taxon>
        <taxon>Stenosarchaea group</taxon>
        <taxon>Candidatus Methanofastidiosia</taxon>
        <taxon>Candidatus Methanofastidiosales</taxon>
        <taxon>Candidatus Methanofastidiosaceae</taxon>
        <taxon>Candidatus Methanofastidiosum</taxon>
    </lineage>
</organism>
<evidence type="ECO:0000313" key="7">
    <source>
        <dbReference type="Proteomes" id="UP000092403"/>
    </source>
</evidence>
<dbReference type="EMBL" id="LNGF01000014">
    <property type="protein sequence ID" value="KYC47911.1"/>
    <property type="molecule type" value="Genomic_DNA"/>
</dbReference>
<proteinExistence type="predicted"/>
<feature type="transmembrane region" description="Helical" evidence="1">
    <location>
        <begin position="7"/>
        <end position="28"/>
    </location>
</feature>
<evidence type="ECO:0000313" key="3">
    <source>
        <dbReference type="EMBL" id="KYC47911.1"/>
    </source>
</evidence>
<accession>A0A150IZH2</accession>
<protein>
    <recommendedName>
        <fullName evidence="8">DUF998 domain-containing protein</fullName>
    </recommendedName>
</protein>
<dbReference type="AlphaFoldDB" id="A0A150IZH2"/>
<accession>A0A150IS95</accession>
<comment type="caution">
    <text evidence="4">The sequence shown here is derived from an EMBL/GenBank/DDBJ whole genome shotgun (WGS) entry which is preliminary data.</text>
</comment>
<reference evidence="5 6" key="1">
    <citation type="journal article" date="2016" name="ISME J.">
        <title>Chasing the elusive Euryarchaeota class WSA2: genomes reveal a uniquely fastidious methyl-reducing methanogen.</title>
        <authorList>
            <person name="Nobu M.K."/>
            <person name="Narihiro T."/>
            <person name="Kuroda K."/>
            <person name="Mei R."/>
            <person name="Liu W.T."/>
        </authorList>
    </citation>
    <scope>NUCLEOTIDE SEQUENCE [LARGE SCALE GENOMIC DNA]</scope>
    <source>
        <strain evidence="2">B03fssc0709_Meth_Bin005</strain>
        <strain evidence="3">B15fssc0709_Meth_Bin003</strain>
        <strain evidence="4">BMIXfssc0709_Meth_Bin006</strain>
    </source>
</reference>
<evidence type="ECO:0000313" key="5">
    <source>
        <dbReference type="Proteomes" id="UP000091929"/>
    </source>
</evidence>
<dbReference type="Proteomes" id="UP000092401">
    <property type="component" value="Unassembled WGS sequence"/>
</dbReference>
<gene>
    <name evidence="2" type="ORF">APG10_00600</name>
    <name evidence="3" type="ORF">APG11_00790</name>
    <name evidence="4" type="ORF">APG12_01057</name>
</gene>
<feature type="transmembrane region" description="Helical" evidence="1">
    <location>
        <begin position="103"/>
        <end position="123"/>
    </location>
</feature>
<dbReference type="Proteomes" id="UP000092403">
    <property type="component" value="Unassembled WGS sequence"/>
</dbReference>
<dbReference type="Proteomes" id="UP000091929">
    <property type="component" value="Unassembled WGS sequence"/>
</dbReference>
<dbReference type="EMBL" id="LNGE01000012">
    <property type="protein sequence ID" value="KYC45704.1"/>
    <property type="molecule type" value="Genomic_DNA"/>
</dbReference>
<sequence>MEDKAKAGLIFMCGAIIFLFGIMLAEFTYDRYSVSQNMISDLGANQDLSAAIFNSSILIFGISAVYSANIFRRTFKDNIFSLVIFLAGTGAIIVGIFNVNSILIIHYFGALMSFILGAISILYSTKIIYRSTLSYLWIIMGSVSLVSIAFLFICWPLNNNCFGVGYGSVERLIVYPIIVWAIATGSYLISNKN</sequence>
<evidence type="ECO:0000313" key="6">
    <source>
        <dbReference type="Proteomes" id="UP000092401"/>
    </source>
</evidence>